<keyword evidence="2" id="KW-0963">Cytoplasm</keyword>
<keyword evidence="3" id="KW-0206">Cytoskeleton</keyword>
<evidence type="ECO:0000256" key="8">
    <source>
        <dbReference type="SAM" id="MobiDB-lite"/>
    </source>
</evidence>
<dbReference type="EMBL" id="QOIP01000002">
    <property type="protein sequence ID" value="RLU25811.1"/>
    <property type="molecule type" value="Genomic_DNA"/>
</dbReference>
<organism evidence="10">
    <name type="scientific">Ooceraea biroi</name>
    <name type="common">Clonal raider ant</name>
    <name type="synonym">Cerapachys biroi</name>
    <dbReference type="NCBI Taxonomy" id="2015173"/>
    <lineage>
        <taxon>Eukaryota</taxon>
        <taxon>Metazoa</taxon>
        <taxon>Ecdysozoa</taxon>
        <taxon>Arthropoda</taxon>
        <taxon>Hexapoda</taxon>
        <taxon>Insecta</taxon>
        <taxon>Pterygota</taxon>
        <taxon>Neoptera</taxon>
        <taxon>Endopterygota</taxon>
        <taxon>Hymenoptera</taxon>
        <taxon>Apocrita</taxon>
        <taxon>Aculeata</taxon>
        <taxon>Formicoidea</taxon>
        <taxon>Formicidae</taxon>
        <taxon>Dorylinae</taxon>
        <taxon>Ooceraea</taxon>
    </lineage>
</organism>
<comment type="subcellular location">
    <subcellularLocation>
        <location evidence="1">Cytoplasm</location>
        <location evidence="1">Cytoskeleton</location>
        <location evidence="1">Cilium axoneme</location>
    </subcellularLocation>
</comment>
<name>A0A3L8DZC0_OOCBI</name>
<dbReference type="InterPro" id="IPR026720">
    <property type="entry name" value="CFAP91"/>
</dbReference>
<sequence>MRMKKAWETILPPMDSPANIKIRNSIITALEIDEWAFRESEIQLIMNLRLKLMRNLLESRESKYKKKVQDRFARLEQRLGKRRDDQVKIIQQNLKRDLRKLCTKYRDKQRPRSKFDIIERYADSKSELYALQTHSGEHETLQGSLSKGFAEREDVTPSPLPMIGGSKLMKHKPKSVDICIRETRWTGEKLKQLHSDLKAIRMKVKSADTIPKLMKRAFKLPALPSEEECRDKKIRTIELQQLRNNQSMQEDRLCEILNSLEGGTVCGTLDFLSKELVRLEDERRAHASALLAERERCMREAAEAGRRQLERNRRREFDEMFKQIVKVNQDSVEAYLEDVINEGIDWMNKFPNRKKQNP</sequence>
<dbReference type="OrthoDB" id="567787at2759"/>
<comment type="caution">
    <text evidence="10">The sequence shown here is derived from an EMBL/GenBank/DDBJ whole genome shotgun (WGS) entry which is preliminary data.</text>
</comment>
<dbReference type="PANTHER" id="PTHR22455">
    <property type="entry name" value="CILIA- AND FLAGELLA-ASSOCIATED PROTEIN 91"/>
    <property type="match status" value="1"/>
</dbReference>
<proteinExistence type="inferred from homology"/>
<dbReference type="PANTHER" id="PTHR22455:SF10">
    <property type="entry name" value="CILIA- AND FLAGELLA-ASSOCIATED PROTEIN 91"/>
    <property type="match status" value="1"/>
</dbReference>
<dbReference type="InterPro" id="IPR032840">
    <property type="entry name" value="CFAP91_dom"/>
</dbReference>
<protein>
    <recommendedName>
        <fullName evidence="6">Cilia- and flagella-associated protein 91</fullName>
    </recommendedName>
</protein>
<comment type="similarity">
    <text evidence="5">Belongs to the CFAP91 family.</text>
</comment>
<evidence type="ECO:0000256" key="5">
    <source>
        <dbReference type="ARBA" id="ARBA00029468"/>
    </source>
</evidence>
<evidence type="ECO:0000256" key="6">
    <source>
        <dbReference type="ARBA" id="ARBA00029555"/>
    </source>
</evidence>
<keyword evidence="4" id="KW-0966">Cell projection</keyword>
<reference evidence="10" key="2">
    <citation type="submission" date="2018-07" db="EMBL/GenBank/DDBJ databases">
        <authorList>
            <person name="Mckenzie S.K."/>
            <person name="Kronauer D.J.C."/>
        </authorList>
    </citation>
    <scope>NUCLEOTIDE SEQUENCE</scope>
    <source>
        <strain evidence="10">Clonal line C1</strain>
    </source>
</reference>
<keyword evidence="7" id="KW-0175">Coiled coil</keyword>
<reference evidence="10" key="1">
    <citation type="journal article" date="2018" name="Genome Res.">
        <title>The genomic architecture and molecular evolution of ant odorant receptors.</title>
        <authorList>
            <person name="McKenzie S.K."/>
            <person name="Kronauer D.J.C."/>
        </authorList>
    </citation>
    <scope>NUCLEOTIDE SEQUENCE [LARGE SCALE GENOMIC DNA]</scope>
    <source>
        <strain evidence="10">Clonal line C1</strain>
    </source>
</reference>
<evidence type="ECO:0000256" key="1">
    <source>
        <dbReference type="ARBA" id="ARBA00004430"/>
    </source>
</evidence>
<dbReference type="AlphaFoldDB" id="A0A3L8DZC0"/>
<evidence type="ECO:0000256" key="4">
    <source>
        <dbReference type="ARBA" id="ARBA00023273"/>
    </source>
</evidence>
<evidence type="ECO:0000256" key="7">
    <source>
        <dbReference type="SAM" id="Coils"/>
    </source>
</evidence>
<accession>A0A3L8DZC0</accession>
<feature type="domain" description="CFAP91" evidence="9">
    <location>
        <begin position="1"/>
        <end position="100"/>
    </location>
</feature>
<dbReference type="Proteomes" id="UP000279307">
    <property type="component" value="Chromosome 2"/>
</dbReference>
<feature type="region of interest" description="Disordered" evidence="8">
    <location>
        <begin position="143"/>
        <end position="164"/>
    </location>
</feature>
<evidence type="ECO:0000256" key="2">
    <source>
        <dbReference type="ARBA" id="ARBA00022490"/>
    </source>
</evidence>
<evidence type="ECO:0000259" key="9">
    <source>
        <dbReference type="Pfam" id="PF14738"/>
    </source>
</evidence>
<dbReference type="GO" id="GO:0005930">
    <property type="term" value="C:axoneme"/>
    <property type="evidence" value="ECO:0007669"/>
    <property type="project" value="UniProtKB-SubCell"/>
</dbReference>
<evidence type="ECO:0000313" key="10">
    <source>
        <dbReference type="EMBL" id="RLU25811.1"/>
    </source>
</evidence>
<dbReference type="Pfam" id="PF14738">
    <property type="entry name" value="CFAP91"/>
    <property type="match status" value="1"/>
</dbReference>
<feature type="coiled-coil region" evidence="7">
    <location>
        <begin position="269"/>
        <end position="312"/>
    </location>
</feature>
<gene>
    <name evidence="10" type="ORF">DMN91_001971</name>
</gene>
<evidence type="ECO:0000256" key="3">
    <source>
        <dbReference type="ARBA" id="ARBA00023212"/>
    </source>
</evidence>